<organism evidence="1 2">
    <name type="scientific">Porphyridium purpureum</name>
    <name type="common">Red alga</name>
    <name type="synonym">Porphyridium cruentum</name>
    <dbReference type="NCBI Taxonomy" id="35688"/>
    <lineage>
        <taxon>Eukaryota</taxon>
        <taxon>Rhodophyta</taxon>
        <taxon>Bangiophyceae</taxon>
        <taxon>Porphyridiales</taxon>
        <taxon>Porphyridiaceae</taxon>
        <taxon>Porphyridium</taxon>
    </lineage>
</organism>
<sequence length="77" mass="8068">MQRHDCRNTDYCVCLVRSHAPGEQLKVVLTPVASLANAVVHSGRHSDGPADSANDSVAAAAPAFCVDGVMLLIILLV</sequence>
<evidence type="ECO:0000313" key="1">
    <source>
        <dbReference type="EMBL" id="KAA8493136.1"/>
    </source>
</evidence>
<gene>
    <name evidence="1" type="ORF">FVE85_8581</name>
</gene>
<accession>A0A5J4YP87</accession>
<proteinExistence type="predicted"/>
<name>A0A5J4YP87_PORPP</name>
<reference evidence="2" key="1">
    <citation type="journal article" date="2019" name="Nat. Commun.">
        <title>Expansion of phycobilisome linker gene families in mesophilic red algae.</title>
        <authorList>
            <person name="Lee J."/>
            <person name="Kim D."/>
            <person name="Bhattacharya D."/>
            <person name="Yoon H.S."/>
        </authorList>
    </citation>
    <scope>NUCLEOTIDE SEQUENCE [LARGE SCALE GENOMIC DNA]</scope>
    <source>
        <strain evidence="2">CCMP 1328</strain>
    </source>
</reference>
<evidence type="ECO:0000313" key="2">
    <source>
        <dbReference type="Proteomes" id="UP000324585"/>
    </source>
</evidence>
<keyword evidence="2" id="KW-1185">Reference proteome</keyword>
<comment type="caution">
    <text evidence="1">The sequence shown here is derived from an EMBL/GenBank/DDBJ whole genome shotgun (WGS) entry which is preliminary data.</text>
</comment>
<protein>
    <submittedName>
        <fullName evidence="1">Uncharacterized protein</fullName>
    </submittedName>
</protein>
<dbReference type="Proteomes" id="UP000324585">
    <property type="component" value="Unassembled WGS sequence"/>
</dbReference>
<dbReference type="EMBL" id="VRMN01000007">
    <property type="protein sequence ID" value="KAA8493136.1"/>
    <property type="molecule type" value="Genomic_DNA"/>
</dbReference>
<dbReference type="AlphaFoldDB" id="A0A5J4YP87"/>